<evidence type="ECO:0000313" key="2">
    <source>
        <dbReference type="Proteomes" id="UP000030101"/>
    </source>
</evidence>
<gene>
    <name evidence="1" type="ORF">HQ43_06160</name>
</gene>
<proteinExistence type="predicted"/>
<organism evidence="1 2">
    <name type="scientific">Porphyromonas canoris</name>
    <dbReference type="NCBI Taxonomy" id="36875"/>
    <lineage>
        <taxon>Bacteria</taxon>
        <taxon>Pseudomonadati</taxon>
        <taxon>Bacteroidota</taxon>
        <taxon>Bacteroidia</taxon>
        <taxon>Bacteroidales</taxon>
        <taxon>Porphyromonadaceae</taxon>
        <taxon>Porphyromonas</taxon>
    </lineage>
</organism>
<keyword evidence="2" id="KW-1185">Reference proteome</keyword>
<name>A0ABR4XJQ4_9PORP</name>
<accession>A0ABR4XJQ4</accession>
<protein>
    <submittedName>
        <fullName evidence="1">Uncharacterized protein</fullName>
    </submittedName>
</protein>
<comment type="caution">
    <text evidence="1">The sequence shown here is derived from an EMBL/GenBank/DDBJ whole genome shotgun (WGS) entry which is preliminary data.</text>
</comment>
<dbReference type="EMBL" id="JQZV01000013">
    <property type="protein sequence ID" value="KGN91680.1"/>
    <property type="molecule type" value="Genomic_DNA"/>
</dbReference>
<dbReference type="Proteomes" id="UP000030101">
    <property type="component" value="Unassembled WGS sequence"/>
</dbReference>
<reference evidence="1 2" key="1">
    <citation type="submission" date="2014-08" db="EMBL/GenBank/DDBJ databases">
        <title>Porphyromonas canoris strain:OH2762 Genome sequencing.</title>
        <authorList>
            <person name="Wallis C."/>
            <person name="Deusch O."/>
            <person name="O'Flynn C."/>
            <person name="Davis I."/>
            <person name="Jospin G."/>
            <person name="Darling A.E."/>
            <person name="Coil D.A."/>
            <person name="Alexiev A."/>
            <person name="Horsfall A."/>
            <person name="Kirkwood N."/>
            <person name="Harris S."/>
            <person name="Eisen J.A."/>
        </authorList>
    </citation>
    <scope>NUCLEOTIDE SEQUENCE [LARGE SCALE GENOMIC DNA]</scope>
    <source>
        <strain evidence="2">COT-108 OH2762</strain>
    </source>
</reference>
<sequence>MVISLYEPCSMLFLDDDKCIGWQRNILFSDSFLRVAVLVFSERGSPFCLDPVLLLAYSEIVVPFPFSSGKAAAGTKGSRAIETTRCWRKRLFPVVLQHFFKTINK</sequence>
<evidence type="ECO:0000313" key="1">
    <source>
        <dbReference type="EMBL" id="KGN91680.1"/>
    </source>
</evidence>